<keyword evidence="2" id="KW-0560">Oxidoreductase</keyword>
<evidence type="ECO:0000256" key="2">
    <source>
        <dbReference type="ARBA" id="ARBA00023002"/>
    </source>
</evidence>
<protein>
    <submittedName>
        <fullName evidence="3">Uncharacterized protein</fullName>
    </submittedName>
</protein>
<name>A0A1M2V668_TRAPU</name>
<dbReference type="PANTHER" id="PTHR43976:SF16">
    <property type="entry name" value="SHORT-CHAIN DEHYDROGENASE_REDUCTASE FAMILY PROTEIN"/>
    <property type="match status" value="1"/>
</dbReference>
<dbReference type="AlphaFoldDB" id="A0A1M2V668"/>
<gene>
    <name evidence="3" type="ORF">TRAPUB_6455</name>
</gene>
<dbReference type="Proteomes" id="UP000184267">
    <property type="component" value="Unassembled WGS sequence"/>
</dbReference>
<dbReference type="PANTHER" id="PTHR43976">
    <property type="entry name" value="SHORT CHAIN DEHYDROGENASE"/>
    <property type="match status" value="1"/>
</dbReference>
<dbReference type="STRING" id="154538.A0A1M2V668"/>
<evidence type="ECO:0000313" key="4">
    <source>
        <dbReference type="Proteomes" id="UP000184267"/>
    </source>
</evidence>
<reference evidence="3 4" key="1">
    <citation type="submission" date="2016-10" db="EMBL/GenBank/DDBJ databases">
        <title>Genome sequence of the basidiomycete white-rot fungus Trametes pubescens.</title>
        <authorList>
            <person name="Makela M.R."/>
            <person name="Granchi Z."/>
            <person name="Peng M."/>
            <person name="De Vries R.P."/>
            <person name="Grigoriev I."/>
            <person name="Riley R."/>
            <person name="Hilden K."/>
        </authorList>
    </citation>
    <scope>NUCLEOTIDE SEQUENCE [LARGE SCALE GENOMIC DNA]</scope>
    <source>
        <strain evidence="3 4">FBCC735</strain>
    </source>
</reference>
<dbReference type="OrthoDB" id="1274115at2759"/>
<dbReference type="InterPro" id="IPR036291">
    <property type="entry name" value="NAD(P)-bd_dom_sf"/>
</dbReference>
<keyword evidence="4" id="KW-1185">Reference proteome</keyword>
<evidence type="ECO:0000256" key="1">
    <source>
        <dbReference type="ARBA" id="ARBA00006484"/>
    </source>
</evidence>
<evidence type="ECO:0000313" key="3">
    <source>
        <dbReference type="EMBL" id="OJT02976.1"/>
    </source>
</evidence>
<dbReference type="Pfam" id="PF00106">
    <property type="entry name" value="adh_short"/>
    <property type="match status" value="1"/>
</dbReference>
<dbReference type="EMBL" id="MNAD01001639">
    <property type="protein sequence ID" value="OJT02976.1"/>
    <property type="molecule type" value="Genomic_DNA"/>
</dbReference>
<dbReference type="InterPro" id="IPR051911">
    <property type="entry name" value="SDR_oxidoreductase"/>
</dbReference>
<proteinExistence type="inferred from homology"/>
<accession>A0A1M2V668</accession>
<dbReference type="GO" id="GO:0016491">
    <property type="term" value="F:oxidoreductase activity"/>
    <property type="evidence" value="ECO:0007669"/>
    <property type="project" value="UniProtKB-KW"/>
</dbReference>
<comment type="similarity">
    <text evidence="1">Belongs to the short-chain dehydrogenases/reductases (SDR) family.</text>
</comment>
<sequence length="294" mass="31620">MGTSPHKDGELAPASLVTGSFSDFDRETVIQALESGDKVVATLRKPSSLAGLAHEYPADRLRVIQLDITKTAEIDAAFAHARAACGCADVVFKTAGYVAAGENEAFPDDVARPLFEDNFWGAARLFREENTPQGGLLLRNSAMVGRVCLPFDSAPRRSMRLRALGESLAQELNPAWNTKVAIIEPGAFKTYVFNLDTNMVMIPPHPAYANPALPAHTFSGAFLKGAGQGANTPADLAPSDASLALAKIIDFSRVAEPPLRFPLGKDSIGLIREKLRVLTEGIDWCESWSDKLGK</sequence>
<organism evidence="3 4">
    <name type="scientific">Trametes pubescens</name>
    <name type="common">White-rot fungus</name>
    <dbReference type="NCBI Taxonomy" id="154538"/>
    <lineage>
        <taxon>Eukaryota</taxon>
        <taxon>Fungi</taxon>
        <taxon>Dikarya</taxon>
        <taxon>Basidiomycota</taxon>
        <taxon>Agaricomycotina</taxon>
        <taxon>Agaricomycetes</taxon>
        <taxon>Polyporales</taxon>
        <taxon>Polyporaceae</taxon>
        <taxon>Trametes</taxon>
    </lineage>
</organism>
<dbReference type="InterPro" id="IPR002347">
    <property type="entry name" value="SDR_fam"/>
</dbReference>
<dbReference type="Gene3D" id="3.40.50.720">
    <property type="entry name" value="NAD(P)-binding Rossmann-like Domain"/>
    <property type="match status" value="1"/>
</dbReference>
<comment type="caution">
    <text evidence="3">The sequence shown here is derived from an EMBL/GenBank/DDBJ whole genome shotgun (WGS) entry which is preliminary data.</text>
</comment>
<dbReference type="SUPFAM" id="SSF51735">
    <property type="entry name" value="NAD(P)-binding Rossmann-fold domains"/>
    <property type="match status" value="1"/>
</dbReference>